<gene>
    <name evidence="4" type="ORF">ZYGR_0I04680</name>
</gene>
<dbReference type="InterPro" id="IPR016024">
    <property type="entry name" value="ARM-type_fold"/>
</dbReference>
<evidence type="ECO:0000313" key="5">
    <source>
        <dbReference type="Proteomes" id="UP000187013"/>
    </source>
</evidence>
<dbReference type="Gene3D" id="1.25.10.10">
    <property type="entry name" value="Leucine-rich Repeat Variant"/>
    <property type="match status" value="1"/>
</dbReference>
<dbReference type="SUPFAM" id="SSF48371">
    <property type="entry name" value="ARM repeat"/>
    <property type="match status" value="1"/>
</dbReference>
<dbReference type="PANTHER" id="PTHR45994:SF1">
    <property type="entry name" value="FI21225P1"/>
    <property type="match status" value="1"/>
</dbReference>
<name>A0A1Q2ZXJ4_ZYGRO</name>
<reference evidence="4 5" key="1">
    <citation type="submission" date="2016-08" db="EMBL/GenBank/DDBJ databases">
        <title>Draft genome sequence of allopolyploid Zygosaccharomyces rouxii.</title>
        <authorList>
            <person name="Watanabe J."/>
            <person name="Uehara K."/>
            <person name="Mogi Y."/>
            <person name="Tsukioka Y."/>
        </authorList>
    </citation>
    <scope>NUCLEOTIDE SEQUENCE [LARGE SCALE GENOMIC DNA]</scope>
    <source>
        <strain evidence="4 5">NBRC 110957</strain>
    </source>
</reference>
<protein>
    <recommendedName>
        <fullName evidence="3">UNC-45/Cro1/She4 central domain-containing protein</fullName>
    </recommendedName>
</protein>
<dbReference type="EMBL" id="BDGX01000009">
    <property type="protein sequence ID" value="GAV48171.1"/>
    <property type="molecule type" value="Genomic_DNA"/>
</dbReference>
<dbReference type="Gene3D" id="1.25.10.100">
    <property type="match status" value="1"/>
</dbReference>
<dbReference type="InterPro" id="IPR024660">
    <property type="entry name" value="UCS_central_dom"/>
</dbReference>
<dbReference type="OrthoDB" id="5574718at2759"/>
<evidence type="ECO:0000313" key="4">
    <source>
        <dbReference type="EMBL" id="GAV48171.1"/>
    </source>
</evidence>
<evidence type="ECO:0000259" key="3">
    <source>
        <dbReference type="Pfam" id="PF11701"/>
    </source>
</evidence>
<accession>A0A1Q2ZXJ4</accession>
<dbReference type="eggNOG" id="KOG4151">
    <property type="taxonomic scope" value="Eukaryota"/>
</dbReference>
<evidence type="ECO:0000256" key="1">
    <source>
        <dbReference type="ARBA" id="ARBA00004496"/>
    </source>
</evidence>
<feature type="domain" description="UNC-45/Cro1/She4 central" evidence="3">
    <location>
        <begin position="158"/>
        <end position="310"/>
    </location>
</feature>
<organism evidence="4 5">
    <name type="scientific">Zygosaccharomyces rouxii</name>
    <dbReference type="NCBI Taxonomy" id="4956"/>
    <lineage>
        <taxon>Eukaryota</taxon>
        <taxon>Fungi</taxon>
        <taxon>Dikarya</taxon>
        <taxon>Ascomycota</taxon>
        <taxon>Saccharomycotina</taxon>
        <taxon>Saccharomycetes</taxon>
        <taxon>Saccharomycetales</taxon>
        <taxon>Saccharomycetaceae</taxon>
        <taxon>Zygosaccharomyces</taxon>
    </lineage>
</organism>
<sequence>MKRQLSCGEPIMSESNDLKTVHELSSQLDTKLKITDAKSYNDALDQIMGRAAPKDVVSQLGAEQVEKIITRSYQDHSESRKHLHDLILQDLPRALDTFEELSSQTVYTLAGSFPDAESTLPLLSEIRKRVHYGEDRHVKYLLSLLFKLLTDFKYEFNQVSFLIRELCGRTKEEDVKSIMLLIFSQMEKQYQKKFNDKLLDFIDALIIEAESDVGNDSLSLIVEILTELYPVLTALCSEIFLGSKLAELFQKRVLDEADVEFTKSLLRLFSIACIDETVRVHIAENYISLLERSLALNAFKIYSVLVLIKTWSFSKLQNVSVTNLANILVDGFVDQKNKNDDQIAACIEGLAYLSLKPAVKKILRSKELFCSKIIELINAKLKDSNSYGALVILANLSTHPQDYNASGNFDSKSIRDLKTYYELKNPTSEEKEANMETKEEVVNFNTNYVLNKEVISTAKTEFASSSQGSRQQFVRIIYNVTRDRPSISKCIGQGGTTLILEYLLNDHDKTDVIRILASRALTKMLIFTDPTLIFTKYSPVNAIGPLFDLLPKLPAESQQVFETKEDHISTTDSYEALLALTNLASFSASEGEDVCKRIATVDKYWTVVENLMLDENILLQRSTLELISNLMSHPLPIAAKFFNFDNPRSVKNFDVLVKLLQLNDVNSQRAVAAIFANITNTIPFIAQDLLTKKELIDKAVEVLVNQLGDAELRQRLIILFYSLVEMIPQENPEQGSLLIGNKPLIGVLSKAAKIPDMDPDIAEVIPIILASIESPA</sequence>
<comment type="caution">
    <text evidence="4">The sequence shown here is derived from an EMBL/GenBank/DDBJ whole genome shotgun (WGS) entry which is preliminary data.</text>
</comment>
<dbReference type="Pfam" id="PF11701">
    <property type="entry name" value="UNC45-central"/>
    <property type="match status" value="1"/>
</dbReference>
<dbReference type="InterPro" id="IPR011989">
    <property type="entry name" value="ARM-like"/>
</dbReference>
<dbReference type="Proteomes" id="UP000187013">
    <property type="component" value="Unassembled WGS sequence"/>
</dbReference>
<dbReference type="AlphaFoldDB" id="A0A1Q2ZXJ4"/>
<dbReference type="PANTHER" id="PTHR45994">
    <property type="entry name" value="FI21225P1"/>
    <property type="match status" value="1"/>
</dbReference>
<comment type="subcellular location">
    <subcellularLocation>
        <location evidence="1">Cytoplasm</location>
    </subcellularLocation>
</comment>
<dbReference type="GO" id="GO:0051879">
    <property type="term" value="F:Hsp90 protein binding"/>
    <property type="evidence" value="ECO:0007669"/>
    <property type="project" value="TreeGrafter"/>
</dbReference>
<proteinExistence type="predicted"/>
<evidence type="ECO:0000256" key="2">
    <source>
        <dbReference type="ARBA" id="ARBA00022490"/>
    </source>
</evidence>
<keyword evidence="2" id="KW-0963">Cytoplasm</keyword>
<dbReference type="GO" id="GO:0005737">
    <property type="term" value="C:cytoplasm"/>
    <property type="evidence" value="ECO:0007669"/>
    <property type="project" value="UniProtKB-SubCell"/>
</dbReference>